<evidence type="ECO:0000313" key="2">
    <source>
        <dbReference type="Proteomes" id="UP001601058"/>
    </source>
</evidence>
<dbReference type="EMBL" id="JBIACJ010000010">
    <property type="protein sequence ID" value="MFE8698129.1"/>
    <property type="molecule type" value="Genomic_DNA"/>
</dbReference>
<dbReference type="SUPFAM" id="SSF53756">
    <property type="entry name" value="UDP-Glycosyltransferase/glycogen phosphorylase"/>
    <property type="match status" value="1"/>
</dbReference>
<comment type="caution">
    <text evidence="1">The sequence shown here is derived from an EMBL/GenBank/DDBJ whole genome shotgun (WGS) entry which is preliminary data.</text>
</comment>
<dbReference type="Gene3D" id="3.40.50.2000">
    <property type="entry name" value="Glycogen Phosphorylase B"/>
    <property type="match status" value="2"/>
</dbReference>
<organism evidence="1 2">
    <name type="scientific">Cytobacillus mangrovibacter</name>
    <dbReference type="NCBI Taxonomy" id="3299024"/>
    <lineage>
        <taxon>Bacteria</taxon>
        <taxon>Bacillati</taxon>
        <taxon>Bacillota</taxon>
        <taxon>Bacilli</taxon>
        <taxon>Bacillales</taxon>
        <taxon>Bacillaceae</taxon>
        <taxon>Cytobacillus</taxon>
    </lineage>
</organism>
<keyword evidence="2" id="KW-1185">Reference proteome</keyword>
<accession>A0ABW6K1T1</accession>
<evidence type="ECO:0000313" key="1">
    <source>
        <dbReference type="EMBL" id="MFE8698129.1"/>
    </source>
</evidence>
<protein>
    <recommendedName>
        <fullName evidence="3">Glycosyltransferase subfamily 4-like N-terminal domain-containing protein</fullName>
    </recommendedName>
</protein>
<evidence type="ECO:0008006" key="3">
    <source>
        <dbReference type="Google" id="ProtNLM"/>
    </source>
</evidence>
<proteinExistence type="predicted"/>
<name>A0ABW6K1T1_9BACI</name>
<reference evidence="1 2" key="1">
    <citation type="submission" date="2024-08" db="EMBL/GenBank/DDBJ databases">
        <title>Two novel Cytobacillus novel species.</title>
        <authorList>
            <person name="Liu G."/>
        </authorList>
    </citation>
    <scope>NUCLEOTIDE SEQUENCE [LARGE SCALE GENOMIC DNA]</scope>
    <source>
        <strain evidence="1 2">FJAT-53684</strain>
    </source>
</reference>
<gene>
    <name evidence="1" type="ORF">ACFYKT_17435</name>
</gene>
<dbReference type="Proteomes" id="UP001601058">
    <property type="component" value="Unassembled WGS sequence"/>
</dbReference>
<dbReference type="RefSeq" id="WP_389222221.1">
    <property type="nucleotide sequence ID" value="NZ_JBIACJ010000010.1"/>
</dbReference>
<sequence length="421" mass="49194">MKKILILTSHFLPNPSANGINTKYIVDELKKRGHSVTCISLKRPGEKAFEIIDDIPIYRISPSIYSRILNKESNSPKNIFNKMFFKIWRIFRKIKLAIFLYKFPNNDVLQVDKIYKLLSLLHEKEKFDCVIGVFKPYTNIAAIMKFKNKNKNKNIVCGAYYLDLINSSRRPSFMPRWLYKKLCYKGDINAFKELDFVLLAKGGKSIYDGREYDSIRDKIDYIDFPTFHILPSLEVTPEYKSSIVLTYAGTLDREYRNPRYLLECLKEINLDITLNIYGKGNCDDILNGYKDVKHLRIINHGMVLQDVVRSSMLRSDFLINISNTIQNAVPSKIFEMFATGKPIINLCFSKSDITEQYFKKYPSVLTLNTWENIDIQKPDLIEFLKKEKGKVYNTTDIKKDFIENTPEHTVDIIERRINAFD</sequence>